<reference evidence="1 2" key="1">
    <citation type="journal article" date="2012" name="ISME J.">
        <title>Nitrification expanded: discovery, physiology and genomics of a nitrite-oxidizing bacterium from the phylum Chloroflexi.</title>
        <authorList>
            <person name="Sorokin D.Y."/>
            <person name="Lucker S."/>
            <person name="Vejmelkova D."/>
            <person name="Kostrikina N.A."/>
            <person name="Kleerebezem R."/>
            <person name="Rijpstra W.I."/>
            <person name="Damste J.S."/>
            <person name="Le Paslier D."/>
            <person name="Muyzer G."/>
            <person name="Wagner M."/>
            <person name="van Loosdrecht M.C."/>
            <person name="Daims H."/>
        </authorList>
    </citation>
    <scope>NUCLEOTIDE SEQUENCE [LARGE SCALE GENOMIC DNA]</scope>
    <source>
        <strain evidence="2">none</strain>
    </source>
</reference>
<dbReference type="Proteomes" id="UP000004221">
    <property type="component" value="Unassembled WGS sequence"/>
</dbReference>
<organism evidence="1 2">
    <name type="scientific">Nitrolancea hollandica Lb</name>
    <dbReference type="NCBI Taxonomy" id="1129897"/>
    <lineage>
        <taxon>Bacteria</taxon>
        <taxon>Pseudomonadati</taxon>
        <taxon>Thermomicrobiota</taxon>
        <taxon>Thermomicrobia</taxon>
        <taxon>Sphaerobacterales</taxon>
        <taxon>Sphaerobacterineae</taxon>
        <taxon>Sphaerobacteraceae</taxon>
        <taxon>Nitrolancea</taxon>
    </lineage>
</organism>
<name>I4EDI2_9BACT</name>
<protein>
    <submittedName>
        <fullName evidence="1">Uncharacterized protein</fullName>
    </submittedName>
</protein>
<dbReference type="EMBL" id="CAGS01000058">
    <property type="protein sequence ID" value="CCF82744.1"/>
    <property type="molecule type" value="Genomic_DNA"/>
</dbReference>
<keyword evidence="2" id="KW-1185">Reference proteome</keyword>
<dbReference type="AlphaFoldDB" id="I4EDI2"/>
<accession>I4EDI2</accession>
<proteinExistence type="predicted"/>
<sequence>MRHEKGGSFRSGLFAVEKSYPIIGPKGVSSIRSYGCCLHEGKAGGTWMVAQRRHWERRRTSLCVVVRWRALAR</sequence>
<gene>
    <name evidence="1" type="ORF">NITHO_1500013</name>
</gene>
<comment type="caution">
    <text evidence="1">The sequence shown here is derived from an EMBL/GenBank/DDBJ whole genome shotgun (WGS) entry which is preliminary data.</text>
</comment>
<evidence type="ECO:0000313" key="1">
    <source>
        <dbReference type="EMBL" id="CCF82744.1"/>
    </source>
</evidence>
<evidence type="ECO:0000313" key="2">
    <source>
        <dbReference type="Proteomes" id="UP000004221"/>
    </source>
</evidence>